<evidence type="ECO:0000256" key="1">
    <source>
        <dbReference type="ARBA" id="ARBA00001445"/>
    </source>
</evidence>
<evidence type="ECO:0000256" key="3">
    <source>
        <dbReference type="ARBA" id="ARBA00022801"/>
    </source>
</evidence>
<reference evidence="9" key="1">
    <citation type="journal article" date="2019" name="Int. J. Syst. Evol. Microbiol.">
        <title>The Global Catalogue of Microorganisms (GCM) 10K type strain sequencing project: providing services to taxonomists for standard genome sequencing and annotation.</title>
        <authorList>
            <consortium name="The Broad Institute Genomics Platform"/>
            <consortium name="The Broad Institute Genome Sequencing Center for Infectious Disease"/>
            <person name="Wu L."/>
            <person name="Ma J."/>
        </authorList>
    </citation>
    <scope>NUCLEOTIDE SEQUENCE [LARGE SCALE GENOMIC DNA]</scope>
    <source>
        <strain evidence="9">CCUG 56698</strain>
    </source>
</reference>
<dbReference type="GO" id="GO:0016787">
    <property type="term" value="F:hydrolase activity"/>
    <property type="evidence" value="ECO:0007669"/>
    <property type="project" value="UniProtKB-KW"/>
</dbReference>
<dbReference type="InterPro" id="IPR012341">
    <property type="entry name" value="6hp_glycosidase-like_sf"/>
</dbReference>
<evidence type="ECO:0000313" key="9">
    <source>
        <dbReference type="Proteomes" id="UP001596527"/>
    </source>
</evidence>
<dbReference type="Pfam" id="PF08531">
    <property type="entry name" value="Bac_rhamnosid_N"/>
    <property type="match status" value="1"/>
</dbReference>
<dbReference type="InterPro" id="IPR035398">
    <property type="entry name" value="Bac_rhamnosid_C"/>
</dbReference>
<feature type="domain" description="Alpha-L-rhamnosidase concanavalin-like" evidence="4">
    <location>
        <begin position="335"/>
        <end position="421"/>
    </location>
</feature>
<evidence type="ECO:0000259" key="6">
    <source>
        <dbReference type="Pfam" id="PF17389"/>
    </source>
</evidence>
<dbReference type="Gene3D" id="1.50.10.10">
    <property type="match status" value="1"/>
</dbReference>
<sequence length="869" mass="94359">MEATRLSAPARLALGGHRDGALALGSTTPRISWTVPEAPSGWVQEEAVVEITRVVGGRRSSRSFAVGGAARIRTGWPDEPLRSRERVELRVRVAGGGLTSPWSDAAVFETGLMWPSDWAAQMVGPGWPEAPGTDRRPALVRTEAVLRGAPVRARLYVTAHGLVEMEVNGRRVGCDELVPGWTVYGERLAYRAYDVTGLVEEGPVAVGAWLGDGWYRGRIGFEGGSFDNFGTDLGVMAQLEVGFADGTTQTVATDGSWQAGFGPILFSGLYEGEIYDAREMPEGWSRAGFSGTPAASGFSPVRVGRRDPATLVAPSAEPVRCAGRIEPVSVEPRGEGRYLLDFGQNAAGRLRLRIDAPRGATVTIRHAEVLEGGELGTRPLRRAVATDSYTSDGRGPAEWEPRFTIHGFRYAEVSGWHGPLRPGDAVFRVLHTDIERTGWFECSHPGVTRLHRNVVWSTRSNFVSIPTDCPQRDERLGWLGDIQVFCPTAQYLFDVAPMLTDWMRDVWIEQRRVGAGVPVYVPWIPGGFWNGKNAIAAWGDATTVVPWSLYEQTGDRDVLARQLPSAQKWVEDILRLAGPSRVWDGGLQLGDWLDPSAPPDNPLQAMTDAHLIATAYMARSTRLLGLMHETLGHAGEARRWAAEASAVAEAFRGRYALDEDGRLSSDTQAAYALAIAFDLLTPEQRLGAGERLAELVRAAGGAISTGFAGTPVVTRALQDTGHLEEAYLLLEHEDCPSWLYPVSMGATTTWERWDSMLPDGTINPGEMTSFNHYALGAVAQWLHESVAGLAPDAPGYRRIRFAPRPGGSLTWARTTRQTPYGLAGIEWRIEGGTMTVRGRVPVGVTGILDLPGLPVETVGNGAFTRSVAM</sequence>
<dbReference type="PANTHER" id="PTHR33307:SF6">
    <property type="entry name" value="ALPHA-RHAMNOSIDASE (EUROFUNG)-RELATED"/>
    <property type="match status" value="1"/>
</dbReference>
<evidence type="ECO:0000313" key="8">
    <source>
        <dbReference type="EMBL" id="MFC7581615.1"/>
    </source>
</evidence>
<dbReference type="InterPro" id="IPR016007">
    <property type="entry name" value="Alpha_rhamnosid"/>
</dbReference>
<evidence type="ECO:0000259" key="7">
    <source>
        <dbReference type="Pfam" id="PF17390"/>
    </source>
</evidence>
<feature type="domain" description="Alpha-L-rhamnosidase six-hairpin glycosidase" evidence="6">
    <location>
        <begin position="435"/>
        <end position="786"/>
    </location>
</feature>
<dbReference type="Gene3D" id="2.60.420.10">
    <property type="entry name" value="Maltose phosphorylase, domain 3"/>
    <property type="match status" value="1"/>
</dbReference>
<keyword evidence="9" id="KW-1185">Reference proteome</keyword>
<organism evidence="8 9">
    <name type="scientific">Schaalia naturae</name>
    <dbReference type="NCBI Taxonomy" id="635203"/>
    <lineage>
        <taxon>Bacteria</taxon>
        <taxon>Bacillati</taxon>
        <taxon>Actinomycetota</taxon>
        <taxon>Actinomycetes</taxon>
        <taxon>Actinomycetales</taxon>
        <taxon>Actinomycetaceae</taxon>
        <taxon>Schaalia</taxon>
    </lineage>
</organism>
<dbReference type="RefSeq" id="WP_380975073.1">
    <property type="nucleotide sequence ID" value="NZ_JBHTEF010000001.1"/>
</dbReference>
<dbReference type="InterPro" id="IPR013737">
    <property type="entry name" value="Bac_rhamnosid_N"/>
</dbReference>
<accession>A0ABW2SP04</accession>
<dbReference type="SUPFAM" id="SSF48208">
    <property type="entry name" value="Six-hairpin glycosidases"/>
    <property type="match status" value="1"/>
</dbReference>
<dbReference type="InterPro" id="IPR008902">
    <property type="entry name" value="Rhamnosid_concanavalin"/>
</dbReference>
<dbReference type="Gene3D" id="2.60.120.260">
    <property type="entry name" value="Galactose-binding domain-like"/>
    <property type="match status" value="2"/>
</dbReference>
<evidence type="ECO:0000259" key="5">
    <source>
        <dbReference type="Pfam" id="PF08531"/>
    </source>
</evidence>
<dbReference type="Pfam" id="PF17389">
    <property type="entry name" value="Bac_rhamnosid6H"/>
    <property type="match status" value="1"/>
</dbReference>
<dbReference type="InterPro" id="IPR008928">
    <property type="entry name" value="6-hairpin_glycosidase_sf"/>
</dbReference>
<feature type="domain" description="Bacterial alpha-L-rhamnosidase N-terminal" evidence="5">
    <location>
        <begin position="150"/>
        <end position="321"/>
    </location>
</feature>
<gene>
    <name evidence="8" type="ORF">ACFQWG_10465</name>
</gene>
<dbReference type="Pfam" id="PF25788">
    <property type="entry name" value="Ig_Rha78A_N"/>
    <property type="match status" value="1"/>
</dbReference>
<evidence type="ECO:0000256" key="2">
    <source>
        <dbReference type="ARBA" id="ARBA00012652"/>
    </source>
</evidence>
<protein>
    <recommendedName>
        <fullName evidence="2">alpha-L-rhamnosidase</fullName>
        <ecNumber evidence="2">3.2.1.40</ecNumber>
    </recommendedName>
</protein>
<dbReference type="EMBL" id="JBHTEF010000001">
    <property type="protein sequence ID" value="MFC7581615.1"/>
    <property type="molecule type" value="Genomic_DNA"/>
</dbReference>
<keyword evidence="3 8" id="KW-0378">Hydrolase</keyword>
<dbReference type="EC" id="3.2.1.40" evidence="2"/>
<dbReference type="Pfam" id="PF17390">
    <property type="entry name" value="Bac_rhamnosid_C"/>
    <property type="match status" value="1"/>
</dbReference>
<dbReference type="Gene3D" id="2.60.40.10">
    <property type="entry name" value="Immunoglobulins"/>
    <property type="match status" value="1"/>
</dbReference>
<dbReference type="InterPro" id="IPR013783">
    <property type="entry name" value="Ig-like_fold"/>
</dbReference>
<feature type="domain" description="Alpha-L-rhamnosidase C-terminal" evidence="7">
    <location>
        <begin position="788"/>
        <end position="857"/>
    </location>
</feature>
<dbReference type="InterPro" id="IPR035396">
    <property type="entry name" value="Bac_rhamnosid6H"/>
</dbReference>
<dbReference type="Proteomes" id="UP001596527">
    <property type="component" value="Unassembled WGS sequence"/>
</dbReference>
<comment type="catalytic activity">
    <reaction evidence="1">
        <text>Hydrolysis of terminal non-reducing alpha-L-rhamnose residues in alpha-L-rhamnosides.</text>
        <dbReference type="EC" id="3.2.1.40"/>
    </reaction>
</comment>
<comment type="caution">
    <text evidence="8">The sequence shown here is derived from an EMBL/GenBank/DDBJ whole genome shotgun (WGS) entry which is preliminary data.</text>
</comment>
<proteinExistence type="predicted"/>
<dbReference type="PIRSF" id="PIRSF010631">
    <property type="entry name" value="A-rhamnsds"/>
    <property type="match status" value="1"/>
</dbReference>
<dbReference type="Pfam" id="PF05592">
    <property type="entry name" value="Bac_rhamnosid"/>
    <property type="match status" value="1"/>
</dbReference>
<name>A0ABW2SP04_9ACTO</name>
<evidence type="ECO:0000259" key="4">
    <source>
        <dbReference type="Pfam" id="PF05592"/>
    </source>
</evidence>
<dbReference type="PANTHER" id="PTHR33307">
    <property type="entry name" value="ALPHA-RHAMNOSIDASE (EUROFUNG)"/>
    <property type="match status" value="1"/>
</dbReference>